<dbReference type="AlphaFoldDB" id="A0A4Y7T0C1"/>
<proteinExistence type="predicted"/>
<dbReference type="EMBL" id="QPFP01000040">
    <property type="protein sequence ID" value="TEB27348.1"/>
    <property type="molecule type" value="Genomic_DNA"/>
</dbReference>
<feature type="region of interest" description="Disordered" evidence="1">
    <location>
        <begin position="14"/>
        <end position="78"/>
    </location>
</feature>
<name>A0A4Y7T0C1_COPMI</name>
<protein>
    <submittedName>
        <fullName evidence="2">Uncharacterized protein</fullName>
    </submittedName>
</protein>
<evidence type="ECO:0000313" key="2">
    <source>
        <dbReference type="EMBL" id="TEB27348.1"/>
    </source>
</evidence>
<comment type="caution">
    <text evidence="2">The sequence shown here is derived from an EMBL/GenBank/DDBJ whole genome shotgun (WGS) entry which is preliminary data.</text>
</comment>
<keyword evidence="3" id="KW-1185">Reference proteome</keyword>
<evidence type="ECO:0000313" key="3">
    <source>
        <dbReference type="Proteomes" id="UP000298030"/>
    </source>
</evidence>
<reference evidence="2 3" key="1">
    <citation type="journal article" date="2019" name="Nat. Ecol. Evol.">
        <title>Megaphylogeny resolves global patterns of mushroom evolution.</title>
        <authorList>
            <person name="Varga T."/>
            <person name="Krizsan K."/>
            <person name="Foldi C."/>
            <person name="Dima B."/>
            <person name="Sanchez-Garcia M."/>
            <person name="Sanchez-Ramirez S."/>
            <person name="Szollosi G.J."/>
            <person name="Szarkandi J.G."/>
            <person name="Papp V."/>
            <person name="Albert L."/>
            <person name="Andreopoulos W."/>
            <person name="Angelini C."/>
            <person name="Antonin V."/>
            <person name="Barry K.W."/>
            <person name="Bougher N.L."/>
            <person name="Buchanan P."/>
            <person name="Buyck B."/>
            <person name="Bense V."/>
            <person name="Catcheside P."/>
            <person name="Chovatia M."/>
            <person name="Cooper J."/>
            <person name="Damon W."/>
            <person name="Desjardin D."/>
            <person name="Finy P."/>
            <person name="Geml J."/>
            <person name="Haridas S."/>
            <person name="Hughes K."/>
            <person name="Justo A."/>
            <person name="Karasinski D."/>
            <person name="Kautmanova I."/>
            <person name="Kiss B."/>
            <person name="Kocsube S."/>
            <person name="Kotiranta H."/>
            <person name="LaButti K.M."/>
            <person name="Lechner B.E."/>
            <person name="Liimatainen K."/>
            <person name="Lipzen A."/>
            <person name="Lukacs Z."/>
            <person name="Mihaltcheva S."/>
            <person name="Morgado L.N."/>
            <person name="Niskanen T."/>
            <person name="Noordeloos M.E."/>
            <person name="Ohm R.A."/>
            <person name="Ortiz-Santana B."/>
            <person name="Ovrebo C."/>
            <person name="Racz N."/>
            <person name="Riley R."/>
            <person name="Savchenko A."/>
            <person name="Shiryaev A."/>
            <person name="Soop K."/>
            <person name="Spirin V."/>
            <person name="Szebenyi C."/>
            <person name="Tomsovsky M."/>
            <person name="Tulloss R.E."/>
            <person name="Uehling J."/>
            <person name="Grigoriev I.V."/>
            <person name="Vagvolgyi C."/>
            <person name="Papp T."/>
            <person name="Martin F.M."/>
            <person name="Miettinen O."/>
            <person name="Hibbett D.S."/>
            <person name="Nagy L.G."/>
        </authorList>
    </citation>
    <scope>NUCLEOTIDE SEQUENCE [LARGE SCALE GENOMIC DNA]</scope>
    <source>
        <strain evidence="2 3">FP101781</strain>
    </source>
</reference>
<dbReference type="Proteomes" id="UP000298030">
    <property type="component" value="Unassembled WGS sequence"/>
</dbReference>
<gene>
    <name evidence="2" type="ORF">FA13DRAFT_1736484</name>
</gene>
<organism evidence="2 3">
    <name type="scientific">Coprinellus micaceus</name>
    <name type="common">Glistening ink-cap mushroom</name>
    <name type="synonym">Coprinus micaceus</name>
    <dbReference type="NCBI Taxonomy" id="71717"/>
    <lineage>
        <taxon>Eukaryota</taxon>
        <taxon>Fungi</taxon>
        <taxon>Dikarya</taxon>
        <taxon>Basidiomycota</taxon>
        <taxon>Agaricomycotina</taxon>
        <taxon>Agaricomycetes</taxon>
        <taxon>Agaricomycetidae</taxon>
        <taxon>Agaricales</taxon>
        <taxon>Agaricineae</taxon>
        <taxon>Psathyrellaceae</taxon>
        <taxon>Coprinellus</taxon>
    </lineage>
</organism>
<sequence>MPWAPDKICKPLRWPPFSKSSKLPKGEVMSTSVSRQEEAGSTALVRQCGPWQRSHSKFRQSLSHGSADRGSEIDAGAK</sequence>
<evidence type="ECO:0000256" key="1">
    <source>
        <dbReference type="SAM" id="MobiDB-lite"/>
    </source>
</evidence>
<feature type="compositionally biased region" description="Basic and acidic residues" evidence="1">
    <location>
        <begin position="66"/>
        <end position="78"/>
    </location>
</feature>
<accession>A0A4Y7T0C1</accession>